<proteinExistence type="predicted"/>
<sequence length="170" mass="19089">MKKLKQLLLISVVAVLLQGCSAYSFTGADIDYSQTKTFQVNLFQNNAPIVEPGIARDFTIQLQDLLLNQTSLDLVNNNGDLAYEGEIVEYYIAPITATSQSTAAQNRLTVAVNVRFYNSDDEEKDFEQRFSFYFDYDGAAQLTGSALDDALNVIFERITQDIFNKSLANW</sequence>
<dbReference type="InterPro" id="IPR007485">
    <property type="entry name" value="LPS_assembly_LptE"/>
</dbReference>
<protein>
    <recommendedName>
        <fullName evidence="4">Lipopolysaccharide-assembly</fullName>
    </recommendedName>
</protein>
<dbReference type="AlphaFoldDB" id="A0A3E1QC30"/>
<evidence type="ECO:0000256" key="1">
    <source>
        <dbReference type="SAM" id="SignalP"/>
    </source>
</evidence>
<feature type="signal peptide" evidence="1">
    <location>
        <begin position="1"/>
        <end position="24"/>
    </location>
</feature>
<dbReference type="GO" id="GO:0043165">
    <property type="term" value="P:Gram-negative-bacterium-type cell outer membrane assembly"/>
    <property type="evidence" value="ECO:0007669"/>
    <property type="project" value="InterPro"/>
</dbReference>
<evidence type="ECO:0000313" key="3">
    <source>
        <dbReference type="Proteomes" id="UP000261082"/>
    </source>
</evidence>
<dbReference type="GO" id="GO:0019867">
    <property type="term" value="C:outer membrane"/>
    <property type="evidence" value="ECO:0007669"/>
    <property type="project" value="InterPro"/>
</dbReference>
<dbReference type="EMBL" id="QVID01000001">
    <property type="protein sequence ID" value="RFN59672.1"/>
    <property type="molecule type" value="Genomic_DNA"/>
</dbReference>
<gene>
    <name evidence="2" type="ORF">DZ858_06350</name>
</gene>
<dbReference type="PROSITE" id="PS51257">
    <property type="entry name" value="PROKAR_LIPOPROTEIN"/>
    <property type="match status" value="1"/>
</dbReference>
<dbReference type="OrthoDB" id="9790776at2"/>
<accession>A0A3E1QC30</accession>
<comment type="caution">
    <text evidence="2">The sequence shown here is derived from an EMBL/GenBank/DDBJ whole genome shotgun (WGS) entry which is preliminary data.</text>
</comment>
<name>A0A3E1QC30_9FLAO</name>
<evidence type="ECO:0008006" key="4">
    <source>
        <dbReference type="Google" id="ProtNLM"/>
    </source>
</evidence>
<dbReference type="Pfam" id="PF04390">
    <property type="entry name" value="LptE"/>
    <property type="match status" value="1"/>
</dbReference>
<feature type="chain" id="PRO_5017721525" description="Lipopolysaccharide-assembly" evidence="1">
    <location>
        <begin position="25"/>
        <end position="170"/>
    </location>
</feature>
<reference evidence="2 3" key="1">
    <citation type="journal article" date="2007" name="Int. J. Syst. Evol. Microbiol.">
        <title>Marixanthomonas ophiurae gen. nov., sp. nov., a marine bacterium of the family Flavobacteriaceae isolated from a deep-sea brittle star.</title>
        <authorList>
            <person name="Romanenko L.A."/>
            <person name="Uchino M."/>
            <person name="Frolova G.M."/>
            <person name="Mikhailov V.V."/>
        </authorList>
    </citation>
    <scope>NUCLEOTIDE SEQUENCE [LARGE SCALE GENOMIC DNA]</scope>
    <source>
        <strain evidence="2 3">KMM 3046</strain>
    </source>
</reference>
<keyword evidence="1" id="KW-0732">Signal</keyword>
<dbReference type="Proteomes" id="UP000261082">
    <property type="component" value="Unassembled WGS sequence"/>
</dbReference>
<keyword evidence="3" id="KW-1185">Reference proteome</keyword>
<organism evidence="2 3">
    <name type="scientific">Marixanthomonas ophiurae</name>
    <dbReference type="NCBI Taxonomy" id="387659"/>
    <lineage>
        <taxon>Bacteria</taxon>
        <taxon>Pseudomonadati</taxon>
        <taxon>Bacteroidota</taxon>
        <taxon>Flavobacteriia</taxon>
        <taxon>Flavobacteriales</taxon>
        <taxon>Flavobacteriaceae</taxon>
        <taxon>Marixanthomonas</taxon>
    </lineage>
</organism>
<evidence type="ECO:0000313" key="2">
    <source>
        <dbReference type="EMBL" id="RFN59672.1"/>
    </source>
</evidence>
<dbReference type="RefSeq" id="WP_117158733.1">
    <property type="nucleotide sequence ID" value="NZ_QVID01000001.1"/>
</dbReference>